<evidence type="ECO:0000313" key="3">
    <source>
        <dbReference type="EMBL" id="MDC0670072.1"/>
    </source>
</evidence>
<proteinExistence type="predicted"/>
<dbReference type="EMBL" id="JAQNDN010000010">
    <property type="protein sequence ID" value="MDC0670072.1"/>
    <property type="molecule type" value="Genomic_DNA"/>
</dbReference>
<dbReference type="Proteomes" id="UP001217838">
    <property type="component" value="Unassembled WGS sequence"/>
</dbReference>
<feature type="compositionally biased region" description="Low complexity" evidence="1">
    <location>
        <begin position="76"/>
        <end position="90"/>
    </location>
</feature>
<gene>
    <name evidence="3" type="ORF">POL58_20130</name>
</gene>
<keyword evidence="4" id="KW-1185">Reference proteome</keyword>
<evidence type="ECO:0000256" key="1">
    <source>
        <dbReference type="SAM" id="MobiDB-lite"/>
    </source>
</evidence>
<comment type="caution">
    <text evidence="3">The sequence shown here is derived from an EMBL/GenBank/DDBJ whole genome shotgun (WGS) entry which is preliminary data.</text>
</comment>
<feature type="compositionally biased region" description="Low complexity" evidence="1">
    <location>
        <begin position="119"/>
        <end position="139"/>
    </location>
</feature>
<feature type="signal peptide" evidence="2">
    <location>
        <begin position="1"/>
        <end position="23"/>
    </location>
</feature>
<feature type="chain" id="PRO_5045879379" description="Lipoprotein" evidence="2">
    <location>
        <begin position="24"/>
        <end position="293"/>
    </location>
</feature>
<feature type="compositionally biased region" description="Polar residues" evidence="1">
    <location>
        <begin position="91"/>
        <end position="114"/>
    </location>
</feature>
<evidence type="ECO:0000256" key="2">
    <source>
        <dbReference type="SAM" id="SignalP"/>
    </source>
</evidence>
<dbReference type="RefSeq" id="WP_271999885.1">
    <property type="nucleotide sequence ID" value="NZ_JAQNDN010000010.1"/>
</dbReference>
<feature type="compositionally biased region" description="Polar residues" evidence="1">
    <location>
        <begin position="40"/>
        <end position="56"/>
    </location>
</feature>
<name>A0ABT5BAK9_9BACT</name>
<dbReference type="PROSITE" id="PS51257">
    <property type="entry name" value="PROKAR_LIPOPROTEIN"/>
    <property type="match status" value="1"/>
</dbReference>
<sequence>MHITTRIELGILLSALLACSFKAELSASDTYTAGDPGTGDSESSSPGTDGATTTSAGPGGDSHWSGTATMHPVPDGETTGTTAAEPGNGTDTTWAGTTLVETGTTGDASDTWAGTTLEPDPGTDTHVTTTPYTTGEPAPCEGEAVPIEAEVLSYVESQIDASPDSDGTTGDVFDPNMVYVRFSDQTFTCADPHDRLACGHHWELSLRLPTAFQKPGLYTLDFVDGVPHGFGLQTGAGVGSDDCDGGGSVAKGMIQVIAIDEDKVVGRLCHVTWSGLDNDFALDGSFIAPRCPQ</sequence>
<feature type="region of interest" description="Disordered" evidence="1">
    <location>
        <begin position="30"/>
        <end position="140"/>
    </location>
</feature>
<evidence type="ECO:0008006" key="5">
    <source>
        <dbReference type="Google" id="ProtNLM"/>
    </source>
</evidence>
<protein>
    <recommendedName>
        <fullName evidence="5">Lipoprotein</fullName>
    </recommendedName>
</protein>
<accession>A0ABT5BAK9</accession>
<reference evidence="3 4" key="1">
    <citation type="submission" date="2022-11" db="EMBL/GenBank/DDBJ databases">
        <title>Minimal conservation of predation-associated metabolite biosynthetic gene clusters underscores biosynthetic potential of Myxococcota including descriptions for ten novel species: Archangium lansinium sp. nov., Myxococcus landrumus sp. nov., Nannocystis bai.</title>
        <authorList>
            <person name="Ahearne A."/>
            <person name="Stevens C."/>
            <person name="Dowd S."/>
        </authorList>
    </citation>
    <scope>NUCLEOTIDE SEQUENCE [LARGE SCALE GENOMIC DNA]</scope>
    <source>
        <strain evidence="3 4">NCELM</strain>
    </source>
</reference>
<evidence type="ECO:0000313" key="4">
    <source>
        <dbReference type="Proteomes" id="UP001217838"/>
    </source>
</evidence>
<organism evidence="3 4">
    <name type="scientific">Nannocystis radixulma</name>
    <dbReference type="NCBI Taxonomy" id="2995305"/>
    <lineage>
        <taxon>Bacteria</taxon>
        <taxon>Pseudomonadati</taxon>
        <taxon>Myxococcota</taxon>
        <taxon>Polyangia</taxon>
        <taxon>Nannocystales</taxon>
        <taxon>Nannocystaceae</taxon>
        <taxon>Nannocystis</taxon>
    </lineage>
</organism>
<keyword evidence="2" id="KW-0732">Signal</keyword>